<keyword evidence="9" id="KW-0479">Metal-binding</keyword>
<evidence type="ECO:0000313" key="19">
    <source>
        <dbReference type="EMBL" id="CAD1845548.1"/>
    </source>
</evidence>
<dbReference type="InterPro" id="IPR033138">
    <property type="entry name" value="Cu_oxidase_CS"/>
</dbReference>
<comment type="catalytic activity">
    <reaction evidence="1">
        <text>4 hydroquinone + O2 = 4 benzosemiquinone + 2 H2O</text>
        <dbReference type="Rhea" id="RHEA:11276"/>
        <dbReference type="ChEBI" id="CHEBI:15377"/>
        <dbReference type="ChEBI" id="CHEBI:15379"/>
        <dbReference type="ChEBI" id="CHEBI:17594"/>
        <dbReference type="ChEBI" id="CHEBI:17977"/>
        <dbReference type="EC" id="1.10.3.2"/>
    </reaction>
</comment>
<dbReference type="InterPro" id="IPR001117">
    <property type="entry name" value="Cu-oxidase_2nd"/>
</dbReference>
<evidence type="ECO:0000256" key="1">
    <source>
        <dbReference type="ARBA" id="ARBA00000349"/>
    </source>
</evidence>
<evidence type="ECO:0000256" key="12">
    <source>
        <dbReference type="ARBA" id="ARBA00023008"/>
    </source>
</evidence>
<keyword evidence="11" id="KW-0560">Oxidoreductase</keyword>
<dbReference type="Pfam" id="PF07731">
    <property type="entry name" value="Cu-oxidase_2"/>
    <property type="match status" value="1"/>
</dbReference>
<dbReference type="CDD" id="cd13875">
    <property type="entry name" value="CuRO_2_LCC_plant"/>
    <property type="match status" value="1"/>
</dbReference>
<feature type="region of interest" description="Disordered" evidence="14">
    <location>
        <begin position="525"/>
        <end position="547"/>
    </location>
</feature>
<dbReference type="InterPro" id="IPR011706">
    <property type="entry name" value="Cu-oxidase_C"/>
</dbReference>
<dbReference type="AlphaFoldDB" id="A0A6V7QRI2"/>
<comment type="similarity">
    <text evidence="5">Belongs to the multicopper oxidase family.</text>
</comment>
<evidence type="ECO:0000256" key="13">
    <source>
        <dbReference type="ARBA" id="ARBA00023185"/>
    </source>
</evidence>
<accession>A0A6V7QRI2</accession>
<gene>
    <name evidence="19" type="ORF">CB5_LOCUS28759</name>
</gene>
<dbReference type="Pfam" id="PF07732">
    <property type="entry name" value="Cu-oxidase_3"/>
    <property type="match status" value="1"/>
</dbReference>
<dbReference type="InterPro" id="IPR008972">
    <property type="entry name" value="Cupredoxin"/>
</dbReference>
<dbReference type="EC" id="1.10.3.2" evidence="6"/>
<dbReference type="InterPro" id="IPR045087">
    <property type="entry name" value="Cu-oxidase_fam"/>
</dbReference>
<evidence type="ECO:0000256" key="10">
    <source>
        <dbReference type="ARBA" id="ARBA00022737"/>
    </source>
</evidence>
<dbReference type="Gene3D" id="2.60.40.420">
    <property type="entry name" value="Cupredoxins - blue copper proteins"/>
    <property type="match status" value="3"/>
</dbReference>
<dbReference type="PANTHER" id="PTHR11709">
    <property type="entry name" value="MULTI-COPPER OXIDASE"/>
    <property type="match status" value="1"/>
</dbReference>
<evidence type="ECO:0000256" key="5">
    <source>
        <dbReference type="ARBA" id="ARBA00010609"/>
    </source>
</evidence>
<proteinExistence type="inferred from homology"/>
<dbReference type="Pfam" id="PF00394">
    <property type="entry name" value="Cu-oxidase"/>
    <property type="match status" value="1"/>
</dbReference>
<dbReference type="InterPro" id="IPR034285">
    <property type="entry name" value="CuRO_2_LCC"/>
</dbReference>
<evidence type="ECO:0000259" key="16">
    <source>
        <dbReference type="Pfam" id="PF00394"/>
    </source>
</evidence>
<feature type="domain" description="Plastocyanin-like" evidence="18">
    <location>
        <begin position="30"/>
        <end position="142"/>
    </location>
</feature>
<evidence type="ECO:0000256" key="9">
    <source>
        <dbReference type="ARBA" id="ARBA00022723"/>
    </source>
</evidence>
<keyword evidence="13" id="KW-0439">Lignin degradation</keyword>
<keyword evidence="10" id="KW-0677">Repeat</keyword>
<dbReference type="PANTHER" id="PTHR11709:SF262">
    <property type="entry name" value="LACCASE-14"/>
    <property type="match status" value="1"/>
</dbReference>
<evidence type="ECO:0000256" key="14">
    <source>
        <dbReference type="SAM" id="MobiDB-lite"/>
    </source>
</evidence>
<feature type="chain" id="PRO_5027683966" description="laccase" evidence="15">
    <location>
        <begin position="21"/>
        <end position="547"/>
    </location>
</feature>
<evidence type="ECO:0000256" key="2">
    <source>
        <dbReference type="ARBA" id="ARBA00001935"/>
    </source>
</evidence>
<sequence>MKCFWLLLLHGLLFFDTVSSKTHRHVFVVEDAPYTRLCKTKSILAVNGQFPGPTLYARRGDTMKVKVHNRAKDNITIHWHGVKQPRNPWSDGPEYITQCPIQPGDSFTYAVVLSTEEGTVWWHAHNDFARATVHGAIVVYPPRGSRYPFPRPFKEFVIVLGEWWVEDVNVVLKRAVESGGDFNKSDAYTINGQPGDFFPCSSNETFRLAVERGKTYLLRVVNAAMSAGLFLSVAHHRLTVVGSDGAYTKPYTSNYALVFPGETMDMLLIADQNPNPTGGLYYMAARAFDFLNTTNIDNITATAVVAYLPGSGGGGRPLLPPLPYYNDSNAATRFSFSLRGLWGAERRPVGLPNVFDERIVMTVSINELPAAIARARDPTGPGFKIFISAKLARGEPQQHQLRQPLDQHTRSLLQVRPRRLRRKFSDDAPLLLQFHRDDQPQNLLWTRRATEVKAVEYGRKLEDPPFKNTVGVPRNGWVAIRFTANNPGVWYLHCHLERHLIWGMDTVLIVKDGPGPWARMLPRPPTCPNARPGPTLSSLGIIPNPNK</sequence>
<dbReference type="GO" id="GO:0052716">
    <property type="term" value="F:hydroquinone:oxygen oxidoreductase activity"/>
    <property type="evidence" value="ECO:0007669"/>
    <property type="project" value="UniProtKB-EC"/>
</dbReference>
<evidence type="ECO:0000256" key="4">
    <source>
        <dbReference type="ARBA" id="ARBA00004271"/>
    </source>
</evidence>
<feature type="domain" description="Plastocyanin-like" evidence="16">
    <location>
        <begin position="155"/>
        <end position="307"/>
    </location>
</feature>
<keyword evidence="8" id="KW-0964">Secreted</keyword>
<organism evidence="19">
    <name type="scientific">Ananas comosus var. bracteatus</name>
    <name type="common">red pineapple</name>
    <dbReference type="NCBI Taxonomy" id="296719"/>
    <lineage>
        <taxon>Eukaryota</taxon>
        <taxon>Viridiplantae</taxon>
        <taxon>Streptophyta</taxon>
        <taxon>Embryophyta</taxon>
        <taxon>Tracheophyta</taxon>
        <taxon>Spermatophyta</taxon>
        <taxon>Magnoliopsida</taxon>
        <taxon>Liliopsida</taxon>
        <taxon>Poales</taxon>
        <taxon>Bromeliaceae</taxon>
        <taxon>Bromelioideae</taxon>
        <taxon>Ananas</taxon>
    </lineage>
</organism>
<dbReference type="InterPro" id="IPR002355">
    <property type="entry name" value="Cu_oxidase_Cu_BS"/>
</dbReference>
<dbReference type="CDD" id="cd13849">
    <property type="entry name" value="CuRO_1_LCC_plant"/>
    <property type="match status" value="1"/>
</dbReference>
<dbReference type="EMBL" id="CAJEUB010000003">
    <property type="protein sequence ID" value="CAD1845548.1"/>
    <property type="molecule type" value="Genomic_DNA"/>
</dbReference>
<feature type="signal peptide" evidence="15">
    <location>
        <begin position="1"/>
        <end position="20"/>
    </location>
</feature>
<evidence type="ECO:0000256" key="6">
    <source>
        <dbReference type="ARBA" id="ARBA00012297"/>
    </source>
</evidence>
<keyword evidence="15" id="KW-0732">Signal</keyword>
<dbReference type="GO" id="GO:0005507">
    <property type="term" value="F:copper ion binding"/>
    <property type="evidence" value="ECO:0007669"/>
    <property type="project" value="InterPro"/>
</dbReference>
<reference evidence="19" key="1">
    <citation type="submission" date="2020-07" db="EMBL/GenBank/DDBJ databases">
        <authorList>
            <person name="Lin J."/>
        </authorList>
    </citation>
    <scope>NUCLEOTIDE SEQUENCE</scope>
</reference>
<keyword evidence="12" id="KW-0186">Copper</keyword>
<keyword evidence="7" id="KW-0052">Apoplast</keyword>
<evidence type="ECO:0000256" key="15">
    <source>
        <dbReference type="SAM" id="SignalP"/>
    </source>
</evidence>
<comment type="cofactor">
    <cofactor evidence="2">
        <name>Cu cation</name>
        <dbReference type="ChEBI" id="CHEBI:23378"/>
    </cofactor>
</comment>
<feature type="domain" description="Plastocyanin-like" evidence="17">
    <location>
        <begin position="459"/>
        <end position="512"/>
    </location>
</feature>
<dbReference type="InterPro" id="IPR034288">
    <property type="entry name" value="CuRO_1_LCC"/>
</dbReference>
<name>A0A6V7QRI2_ANACO</name>
<evidence type="ECO:0000256" key="8">
    <source>
        <dbReference type="ARBA" id="ARBA00022525"/>
    </source>
</evidence>
<evidence type="ECO:0000256" key="7">
    <source>
        <dbReference type="ARBA" id="ARBA00022523"/>
    </source>
</evidence>
<dbReference type="SUPFAM" id="SSF49503">
    <property type="entry name" value="Cupredoxins"/>
    <property type="match status" value="2"/>
</dbReference>
<comment type="function">
    <text evidence="3">Lignin degradation and detoxification of lignin-derived products.</text>
</comment>
<comment type="subcellular location">
    <subcellularLocation>
        <location evidence="4">Secreted</location>
        <location evidence="4">Extracellular space</location>
        <location evidence="4">Apoplast</location>
    </subcellularLocation>
</comment>
<evidence type="ECO:0000259" key="18">
    <source>
        <dbReference type="Pfam" id="PF07732"/>
    </source>
</evidence>
<evidence type="ECO:0000256" key="3">
    <source>
        <dbReference type="ARBA" id="ARBA00002075"/>
    </source>
</evidence>
<dbReference type="GO" id="GO:0046274">
    <property type="term" value="P:lignin catabolic process"/>
    <property type="evidence" value="ECO:0007669"/>
    <property type="project" value="UniProtKB-KW"/>
</dbReference>
<dbReference type="GO" id="GO:0048046">
    <property type="term" value="C:apoplast"/>
    <property type="evidence" value="ECO:0007669"/>
    <property type="project" value="UniProtKB-SubCell"/>
</dbReference>
<evidence type="ECO:0000259" key="17">
    <source>
        <dbReference type="Pfam" id="PF07731"/>
    </source>
</evidence>
<dbReference type="InterPro" id="IPR011707">
    <property type="entry name" value="Cu-oxidase-like_N"/>
</dbReference>
<evidence type="ECO:0000256" key="11">
    <source>
        <dbReference type="ARBA" id="ARBA00023002"/>
    </source>
</evidence>
<protein>
    <recommendedName>
        <fullName evidence="6">laccase</fullName>
        <ecNumber evidence="6">1.10.3.2</ecNumber>
    </recommendedName>
</protein>
<dbReference type="PROSITE" id="PS00080">
    <property type="entry name" value="MULTICOPPER_OXIDASE2"/>
    <property type="match status" value="1"/>
</dbReference>
<dbReference type="PROSITE" id="PS00079">
    <property type="entry name" value="MULTICOPPER_OXIDASE1"/>
    <property type="match status" value="1"/>
</dbReference>